<comment type="caution">
    <text evidence="5">The sequence shown here is derived from an EMBL/GenBank/DDBJ whole genome shotgun (WGS) entry which is preliminary data.</text>
</comment>
<keyword evidence="6" id="KW-1185">Reference proteome</keyword>
<sequence>MDDHLMYRKALRSALESHIAKTHVLEADNLETAWKRLDPDGCIDLSLIDLSTAGVSFETLRGLHECYPKTRFAAMMASATRADIMRSLDAGLYGFVSKSQSDSEILGAIKDMLSGRVYVPASLTKVGERPMNGAGAQIYHSNLPFDRAEALPDKLTPRQREVLALLARGMSNKEIARALRIAEGTTKIHASGVLRVLGVRNRTEAAAIAKVLSVTADGLFRRR</sequence>
<dbReference type="InterPro" id="IPR016032">
    <property type="entry name" value="Sig_transdc_resp-reg_C-effctor"/>
</dbReference>
<feature type="domain" description="Response regulatory" evidence="4">
    <location>
        <begin position="1"/>
        <end position="113"/>
    </location>
</feature>
<proteinExistence type="predicted"/>
<keyword evidence="1" id="KW-0238">DNA-binding</keyword>
<dbReference type="Proteomes" id="UP000544122">
    <property type="component" value="Unassembled WGS sequence"/>
</dbReference>
<evidence type="ECO:0000313" key="6">
    <source>
        <dbReference type="Proteomes" id="UP000544122"/>
    </source>
</evidence>
<name>A0A7Y4LUM0_9BRAD</name>
<feature type="domain" description="HTH luxR-type" evidence="3">
    <location>
        <begin position="148"/>
        <end position="213"/>
    </location>
</feature>
<dbReference type="PRINTS" id="PR00038">
    <property type="entry name" value="HTHLUXR"/>
</dbReference>
<dbReference type="GO" id="GO:0003677">
    <property type="term" value="F:DNA binding"/>
    <property type="evidence" value="ECO:0007669"/>
    <property type="project" value="UniProtKB-KW"/>
</dbReference>
<evidence type="ECO:0000259" key="3">
    <source>
        <dbReference type="PROSITE" id="PS50043"/>
    </source>
</evidence>
<dbReference type="SUPFAM" id="SSF46894">
    <property type="entry name" value="C-terminal effector domain of the bipartite response regulators"/>
    <property type="match status" value="1"/>
</dbReference>
<dbReference type="GO" id="GO:0006355">
    <property type="term" value="P:regulation of DNA-templated transcription"/>
    <property type="evidence" value="ECO:0007669"/>
    <property type="project" value="InterPro"/>
</dbReference>
<evidence type="ECO:0000256" key="2">
    <source>
        <dbReference type="PROSITE-ProRule" id="PRU00169"/>
    </source>
</evidence>
<evidence type="ECO:0000259" key="4">
    <source>
        <dbReference type="PROSITE" id="PS50110"/>
    </source>
</evidence>
<accession>A0A7Y4LUM0</accession>
<evidence type="ECO:0000256" key="1">
    <source>
        <dbReference type="ARBA" id="ARBA00023125"/>
    </source>
</evidence>
<dbReference type="PROSITE" id="PS50110">
    <property type="entry name" value="RESPONSE_REGULATORY"/>
    <property type="match status" value="1"/>
</dbReference>
<dbReference type="SMART" id="SM00421">
    <property type="entry name" value="HTH_LUXR"/>
    <property type="match status" value="1"/>
</dbReference>
<organism evidence="5 6">
    <name type="scientific">Bradyrhizobium australiense</name>
    <dbReference type="NCBI Taxonomy" id="2721161"/>
    <lineage>
        <taxon>Bacteria</taxon>
        <taxon>Pseudomonadati</taxon>
        <taxon>Pseudomonadota</taxon>
        <taxon>Alphaproteobacteria</taxon>
        <taxon>Hyphomicrobiales</taxon>
        <taxon>Nitrobacteraceae</taxon>
        <taxon>Bradyrhizobium</taxon>
    </lineage>
</organism>
<dbReference type="PROSITE" id="PS50043">
    <property type="entry name" value="HTH_LUXR_2"/>
    <property type="match status" value="1"/>
</dbReference>
<dbReference type="Gene3D" id="3.40.50.2300">
    <property type="match status" value="1"/>
</dbReference>
<dbReference type="Gene3D" id="1.10.10.10">
    <property type="entry name" value="Winged helix-like DNA-binding domain superfamily/Winged helix DNA-binding domain"/>
    <property type="match status" value="1"/>
</dbReference>
<dbReference type="EMBL" id="JAAVLX010000002">
    <property type="protein sequence ID" value="NOJ39149.1"/>
    <property type="molecule type" value="Genomic_DNA"/>
</dbReference>
<protein>
    <submittedName>
        <fullName evidence="5">Response regulator transcription factor</fullName>
    </submittedName>
</protein>
<dbReference type="GO" id="GO:0000160">
    <property type="term" value="P:phosphorelay signal transduction system"/>
    <property type="evidence" value="ECO:0007669"/>
    <property type="project" value="InterPro"/>
</dbReference>
<keyword evidence="2" id="KW-0597">Phosphoprotein</keyword>
<dbReference type="InterPro" id="IPR051015">
    <property type="entry name" value="EvgA-like"/>
</dbReference>
<dbReference type="Pfam" id="PF00072">
    <property type="entry name" value="Response_reg"/>
    <property type="match status" value="1"/>
</dbReference>
<reference evidence="5 6" key="1">
    <citation type="submission" date="2020-03" db="EMBL/GenBank/DDBJ databases">
        <title>Bradyrhizobium diversity isolated from nodules of Indigofera sp.</title>
        <authorList>
            <person name="Klepa M."/>
            <person name="Helene L."/>
            <person name="Hungria M."/>
        </authorList>
    </citation>
    <scope>NUCLEOTIDE SEQUENCE [LARGE SCALE GENOMIC DNA]</scope>
    <source>
        <strain evidence="5 6">WSM 1791</strain>
    </source>
</reference>
<dbReference type="AlphaFoldDB" id="A0A7Y4LUM0"/>
<dbReference type="SUPFAM" id="SSF52172">
    <property type="entry name" value="CheY-like"/>
    <property type="match status" value="1"/>
</dbReference>
<dbReference type="CDD" id="cd06170">
    <property type="entry name" value="LuxR_C_like"/>
    <property type="match status" value="1"/>
</dbReference>
<dbReference type="InterPro" id="IPR000792">
    <property type="entry name" value="Tscrpt_reg_LuxR_C"/>
</dbReference>
<gene>
    <name evidence="5" type="ORF">HCN58_05945</name>
</gene>
<dbReference type="RefSeq" id="WP_171578406.1">
    <property type="nucleotide sequence ID" value="NZ_JAAVLX010000002.1"/>
</dbReference>
<dbReference type="Pfam" id="PF00196">
    <property type="entry name" value="GerE"/>
    <property type="match status" value="1"/>
</dbReference>
<dbReference type="PANTHER" id="PTHR45566:SF2">
    <property type="entry name" value="NARL SUBFAMILY"/>
    <property type="match status" value="1"/>
</dbReference>
<dbReference type="InterPro" id="IPR011006">
    <property type="entry name" value="CheY-like_superfamily"/>
</dbReference>
<feature type="modified residue" description="4-aspartylphosphate" evidence="2">
    <location>
        <position position="49"/>
    </location>
</feature>
<dbReference type="InterPro" id="IPR001789">
    <property type="entry name" value="Sig_transdc_resp-reg_receiver"/>
</dbReference>
<dbReference type="InterPro" id="IPR036388">
    <property type="entry name" value="WH-like_DNA-bd_sf"/>
</dbReference>
<dbReference type="PANTHER" id="PTHR45566">
    <property type="entry name" value="HTH-TYPE TRANSCRIPTIONAL REGULATOR YHJB-RELATED"/>
    <property type="match status" value="1"/>
</dbReference>
<evidence type="ECO:0000313" key="5">
    <source>
        <dbReference type="EMBL" id="NOJ39149.1"/>
    </source>
</evidence>